<dbReference type="SUPFAM" id="SSF81631">
    <property type="entry name" value="PAP/OAS1 substrate-binding domain"/>
    <property type="match status" value="1"/>
</dbReference>
<dbReference type="GO" id="GO:0031123">
    <property type="term" value="P:RNA 3'-end processing"/>
    <property type="evidence" value="ECO:0007669"/>
    <property type="project" value="TreeGrafter"/>
</dbReference>
<feature type="non-terminal residue" evidence="1">
    <location>
        <position position="1"/>
    </location>
</feature>
<dbReference type="PaxDb" id="55529-EKX52410"/>
<dbReference type="KEGG" id="gtt:GUITHDRAFT_47099"/>
<dbReference type="Proteomes" id="UP000011087">
    <property type="component" value="Unassembled WGS sequence"/>
</dbReference>
<feature type="non-terminal residue" evidence="1">
    <location>
        <position position="89"/>
    </location>
</feature>
<dbReference type="GO" id="GO:0016779">
    <property type="term" value="F:nucleotidyltransferase activity"/>
    <property type="evidence" value="ECO:0007669"/>
    <property type="project" value="TreeGrafter"/>
</dbReference>
<dbReference type="PANTHER" id="PTHR12271:SF40">
    <property type="entry name" value="POLY(A) RNA POLYMERASE GLD2"/>
    <property type="match status" value="1"/>
</dbReference>
<evidence type="ECO:0000313" key="2">
    <source>
        <dbReference type="EnsemblProtists" id="EKX52410"/>
    </source>
</evidence>
<accession>L1JW31</accession>
<sequence>ARVPIVLFKHKTTMMNGDLSVCNQASILHKTIFRSILAFDKRIADLLFLVKLWAVQRGLCSSRTGGICTFGLFIMMINFLQTCSPPVLP</sequence>
<reference evidence="3" key="2">
    <citation type="submission" date="2012-11" db="EMBL/GenBank/DDBJ databases">
        <authorList>
            <person name="Kuo A."/>
            <person name="Curtis B.A."/>
            <person name="Tanifuji G."/>
            <person name="Burki F."/>
            <person name="Gruber A."/>
            <person name="Irimia M."/>
            <person name="Maruyama S."/>
            <person name="Arias M.C."/>
            <person name="Ball S.G."/>
            <person name="Gile G.H."/>
            <person name="Hirakawa Y."/>
            <person name="Hopkins J.F."/>
            <person name="Rensing S.A."/>
            <person name="Schmutz J."/>
            <person name="Symeonidi A."/>
            <person name="Elias M."/>
            <person name="Eveleigh R.J."/>
            <person name="Herman E.K."/>
            <person name="Klute M.J."/>
            <person name="Nakayama T."/>
            <person name="Obornik M."/>
            <person name="Reyes-Prieto A."/>
            <person name="Armbrust E.V."/>
            <person name="Aves S.J."/>
            <person name="Beiko R.G."/>
            <person name="Coutinho P."/>
            <person name="Dacks J.B."/>
            <person name="Durnford D.G."/>
            <person name="Fast N.M."/>
            <person name="Green B.R."/>
            <person name="Grisdale C."/>
            <person name="Hempe F."/>
            <person name="Henrissat B."/>
            <person name="Hoppner M.P."/>
            <person name="Ishida K.-I."/>
            <person name="Kim E."/>
            <person name="Koreny L."/>
            <person name="Kroth P.G."/>
            <person name="Liu Y."/>
            <person name="Malik S.-B."/>
            <person name="Maier U.G."/>
            <person name="McRose D."/>
            <person name="Mock T."/>
            <person name="Neilson J.A."/>
            <person name="Onodera N.T."/>
            <person name="Poole A.M."/>
            <person name="Pritham E.J."/>
            <person name="Richards T.A."/>
            <person name="Rocap G."/>
            <person name="Roy S.W."/>
            <person name="Sarai C."/>
            <person name="Schaack S."/>
            <person name="Shirato S."/>
            <person name="Slamovits C.H."/>
            <person name="Spencer D.F."/>
            <person name="Suzuki S."/>
            <person name="Worden A.Z."/>
            <person name="Zauner S."/>
            <person name="Barry K."/>
            <person name="Bell C."/>
            <person name="Bharti A.K."/>
            <person name="Crow J.A."/>
            <person name="Grimwood J."/>
            <person name="Kramer R."/>
            <person name="Lindquist E."/>
            <person name="Lucas S."/>
            <person name="Salamov A."/>
            <person name="McFadden G.I."/>
            <person name="Lane C.E."/>
            <person name="Keeling P.J."/>
            <person name="Gray M.W."/>
            <person name="Grigoriev I.V."/>
            <person name="Archibald J.M."/>
        </authorList>
    </citation>
    <scope>NUCLEOTIDE SEQUENCE</scope>
    <source>
        <strain evidence="3">CCMP2712</strain>
    </source>
</reference>
<dbReference type="InterPro" id="IPR043519">
    <property type="entry name" value="NT_sf"/>
</dbReference>
<protein>
    <recommendedName>
        <fullName evidence="4">PAP-associated domain-containing protein</fullName>
    </recommendedName>
</protein>
<dbReference type="OrthoDB" id="407432at2759"/>
<dbReference type="HOGENOM" id="CLU_174371_0_0_1"/>
<dbReference type="STRING" id="905079.L1JW31"/>
<dbReference type="Gene3D" id="3.30.460.10">
    <property type="entry name" value="Beta Polymerase, domain 2"/>
    <property type="match status" value="1"/>
</dbReference>
<dbReference type="GeneID" id="17309404"/>
<dbReference type="Gene3D" id="1.10.1410.10">
    <property type="match status" value="1"/>
</dbReference>
<reference evidence="2" key="3">
    <citation type="submission" date="2016-03" db="UniProtKB">
        <authorList>
            <consortium name="EnsemblProtists"/>
        </authorList>
    </citation>
    <scope>IDENTIFICATION</scope>
</reference>
<organism evidence="1">
    <name type="scientific">Guillardia theta (strain CCMP2712)</name>
    <name type="common">Cryptophyte</name>
    <dbReference type="NCBI Taxonomy" id="905079"/>
    <lineage>
        <taxon>Eukaryota</taxon>
        <taxon>Cryptophyceae</taxon>
        <taxon>Pyrenomonadales</taxon>
        <taxon>Geminigeraceae</taxon>
        <taxon>Guillardia</taxon>
    </lineage>
</organism>
<dbReference type="PANTHER" id="PTHR12271">
    <property type="entry name" value="POLY A POLYMERASE CID PAP -RELATED"/>
    <property type="match status" value="1"/>
</dbReference>
<dbReference type="OMA" id="KSEWIVD"/>
<evidence type="ECO:0000313" key="1">
    <source>
        <dbReference type="EMBL" id="EKX52410.1"/>
    </source>
</evidence>
<dbReference type="eggNOG" id="KOG2277">
    <property type="taxonomic scope" value="Eukaryota"/>
</dbReference>
<name>L1JW31_GUITC</name>
<reference evidence="1 3" key="1">
    <citation type="journal article" date="2012" name="Nature">
        <title>Algal genomes reveal evolutionary mosaicism and the fate of nucleomorphs.</title>
        <authorList>
            <consortium name="DOE Joint Genome Institute"/>
            <person name="Curtis B.A."/>
            <person name="Tanifuji G."/>
            <person name="Burki F."/>
            <person name="Gruber A."/>
            <person name="Irimia M."/>
            <person name="Maruyama S."/>
            <person name="Arias M.C."/>
            <person name="Ball S.G."/>
            <person name="Gile G.H."/>
            <person name="Hirakawa Y."/>
            <person name="Hopkins J.F."/>
            <person name="Kuo A."/>
            <person name="Rensing S.A."/>
            <person name="Schmutz J."/>
            <person name="Symeonidi A."/>
            <person name="Elias M."/>
            <person name="Eveleigh R.J."/>
            <person name="Herman E.K."/>
            <person name="Klute M.J."/>
            <person name="Nakayama T."/>
            <person name="Obornik M."/>
            <person name="Reyes-Prieto A."/>
            <person name="Armbrust E.V."/>
            <person name="Aves S.J."/>
            <person name="Beiko R.G."/>
            <person name="Coutinho P."/>
            <person name="Dacks J.B."/>
            <person name="Durnford D.G."/>
            <person name="Fast N.M."/>
            <person name="Green B.R."/>
            <person name="Grisdale C.J."/>
            <person name="Hempel F."/>
            <person name="Henrissat B."/>
            <person name="Hoppner M.P."/>
            <person name="Ishida K."/>
            <person name="Kim E."/>
            <person name="Koreny L."/>
            <person name="Kroth P.G."/>
            <person name="Liu Y."/>
            <person name="Malik S.B."/>
            <person name="Maier U.G."/>
            <person name="McRose D."/>
            <person name="Mock T."/>
            <person name="Neilson J.A."/>
            <person name="Onodera N.T."/>
            <person name="Poole A.M."/>
            <person name="Pritham E.J."/>
            <person name="Richards T.A."/>
            <person name="Rocap G."/>
            <person name="Roy S.W."/>
            <person name="Sarai C."/>
            <person name="Schaack S."/>
            <person name="Shirato S."/>
            <person name="Slamovits C.H."/>
            <person name="Spencer D.F."/>
            <person name="Suzuki S."/>
            <person name="Worden A.Z."/>
            <person name="Zauner S."/>
            <person name="Barry K."/>
            <person name="Bell C."/>
            <person name="Bharti A.K."/>
            <person name="Crow J.A."/>
            <person name="Grimwood J."/>
            <person name="Kramer R."/>
            <person name="Lindquist E."/>
            <person name="Lucas S."/>
            <person name="Salamov A."/>
            <person name="McFadden G.I."/>
            <person name="Lane C.E."/>
            <person name="Keeling P.J."/>
            <person name="Gray M.W."/>
            <person name="Grigoriev I.V."/>
            <person name="Archibald J.M."/>
        </authorList>
    </citation>
    <scope>NUCLEOTIDE SEQUENCE</scope>
    <source>
        <strain evidence="1 3">CCMP2712</strain>
    </source>
</reference>
<dbReference type="AlphaFoldDB" id="L1JW31"/>
<evidence type="ECO:0000313" key="3">
    <source>
        <dbReference type="Proteomes" id="UP000011087"/>
    </source>
</evidence>
<dbReference type="RefSeq" id="XP_005839390.1">
    <property type="nucleotide sequence ID" value="XM_005839333.1"/>
</dbReference>
<dbReference type="EMBL" id="JH992972">
    <property type="protein sequence ID" value="EKX52410.1"/>
    <property type="molecule type" value="Genomic_DNA"/>
</dbReference>
<gene>
    <name evidence="1" type="ORF">GUITHDRAFT_47099</name>
</gene>
<proteinExistence type="predicted"/>
<keyword evidence="3" id="KW-1185">Reference proteome</keyword>
<evidence type="ECO:0008006" key="4">
    <source>
        <dbReference type="Google" id="ProtNLM"/>
    </source>
</evidence>
<dbReference type="EnsemblProtists" id="EKX52410">
    <property type="protein sequence ID" value="EKX52410"/>
    <property type="gene ID" value="GUITHDRAFT_47099"/>
</dbReference>